<dbReference type="EnsemblPlants" id="evm.model.07.1487">
    <property type="protein sequence ID" value="cds.evm.model.07.1487"/>
    <property type="gene ID" value="evm.TU.07.1487"/>
</dbReference>
<accession>A0A803Q2T6</accession>
<evidence type="ECO:0000256" key="1">
    <source>
        <dbReference type="SAM" id="MobiDB-lite"/>
    </source>
</evidence>
<organism evidence="2 3">
    <name type="scientific">Cannabis sativa</name>
    <name type="common">Hemp</name>
    <name type="synonym">Marijuana</name>
    <dbReference type="NCBI Taxonomy" id="3483"/>
    <lineage>
        <taxon>Eukaryota</taxon>
        <taxon>Viridiplantae</taxon>
        <taxon>Streptophyta</taxon>
        <taxon>Embryophyta</taxon>
        <taxon>Tracheophyta</taxon>
        <taxon>Spermatophyta</taxon>
        <taxon>Magnoliopsida</taxon>
        <taxon>eudicotyledons</taxon>
        <taxon>Gunneridae</taxon>
        <taxon>Pentapetalae</taxon>
        <taxon>rosids</taxon>
        <taxon>fabids</taxon>
        <taxon>Rosales</taxon>
        <taxon>Cannabaceae</taxon>
        <taxon>Cannabis</taxon>
    </lineage>
</organism>
<protein>
    <submittedName>
        <fullName evidence="2">Uncharacterized protein</fullName>
    </submittedName>
</protein>
<feature type="compositionally biased region" description="Pro residues" evidence="1">
    <location>
        <begin position="42"/>
        <end position="55"/>
    </location>
</feature>
<evidence type="ECO:0000313" key="3">
    <source>
        <dbReference type="Proteomes" id="UP000596661"/>
    </source>
</evidence>
<proteinExistence type="predicted"/>
<dbReference type="AlphaFoldDB" id="A0A803Q2T6"/>
<name>A0A803Q2T6_CANSA</name>
<evidence type="ECO:0000313" key="2">
    <source>
        <dbReference type="EnsemblPlants" id="cds.evm.model.07.1487"/>
    </source>
</evidence>
<feature type="region of interest" description="Disordered" evidence="1">
    <location>
        <begin position="9"/>
        <end position="55"/>
    </location>
</feature>
<dbReference type="EMBL" id="UZAU01000668">
    <property type="status" value="NOT_ANNOTATED_CDS"/>
    <property type="molecule type" value="Genomic_DNA"/>
</dbReference>
<keyword evidence="3" id="KW-1185">Reference proteome</keyword>
<dbReference type="Proteomes" id="UP000596661">
    <property type="component" value="Chromosome 7"/>
</dbReference>
<reference evidence="2" key="1">
    <citation type="submission" date="2018-11" db="EMBL/GenBank/DDBJ databases">
        <authorList>
            <person name="Grassa J C."/>
        </authorList>
    </citation>
    <scope>NUCLEOTIDE SEQUENCE [LARGE SCALE GENOMIC DNA]</scope>
</reference>
<sequence length="98" mass="11099">MLIMLTIGATYAPPTPPNSSIQSPPTPLQQVDEIKPSKEAPMPKPPLPIYVPVPPFPSRLRKTKKDEIDKDIHETFCKVEVNLPLLDVIRQVPRYEIF</sequence>
<reference evidence="2" key="2">
    <citation type="submission" date="2021-03" db="UniProtKB">
        <authorList>
            <consortium name="EnsemblPlants"/>
        </authorList>
    </citation>
    <scope>IDENTIFICATION</scope>
</reference>
<dbReference type="OMA" id="DIHETFC"/>
<dbReference type="Gramene" id="evm.model.07.1487">
    <property type="protein sequence ID" value="cds.evm.model.07.1487"/>
    <property type="gene ID" value="evm.TU.07.1487"/>
</dbReference>